<evidence type="ECO:0000256" key="5">
    <source>
        <dbReference type="ARBA" id="ARBA00022989"/>
    </source>
</evidence>
<dbReference type="InterPro" id="IPR003524">
    <property type="entry name" value="PNAcMuramoyl-5peptid_Trfase"/>
</dbReference>
<dbReference type="GO" id="GO:0005886">
    <property type="term" value="C:plasma membrane"/>
    <property type="evidence" value="ECO:0007669"/>
    <property type="project" value="TreeGrafter"/>
</dbReference>
<comment type="similarity">
    <text evidence="2">Belongs to the glycosyltransferase 4 family. MraY subfamily.</text>
</comment>
<feature type="binding site" evidence="7">
    <location>
        <position position="216"/>
    </location>
    <ligand>
        <name>Mg(2+)</name>
        <dbReference type="ChEBI" id="CHEBI:18420"/>
    </ligand>
</feature>
<reference evidence="9 10" key="1">
    <citation type="journal article" date="2015" name="Nature">
        <title>rRNA introns, odd ribosomes, and small enigmatic genomes across a large radiation of phyla.</title>
        <authorList>
            <person name="Brown C.T."/>
            <person name="Hug L.A."/>
            <person name="Thomas B.C."/>
            <person name="Sharon I."/>
            <person name="Castelle C.J."/>
            <person name="Singh A."/>
            <person name="Wilkins M.J."/>
            <person name="Williams K.H."/>
            <person name="Banfield J.F."/>
        </authorList>
    </citation>
    <scope>NUCLEOTIDE SEQUENCE [LARGE SCALE GENOMIC DNA]</scope>
</reference>
<feature type="transmembrane region" description="Helical" evidence="8">
    <location>
        <begin position="160"/>
        <end position="176"/>
    </location>
</feature>
<accession>A0A0G0GZD9</accession>
<keyword evidence="7" id="KW-0460">Magnesium</keyword>
<feature type="transmembrane region" description="Helical" evidence="8">
    <location>
        <begin position="6"/>
        <end position="29"/>
    </location>
</feature>
<dbReference type="GO" id="GO:0044038">
    <property type="term" value="P:cell wall macromolecule biosynthetic process"/>
    <property type="evidence" value="ECO:0007669"/>
    <property type="project" value="TreeGrafter"/>
</dbReference>
<gene>
    <name evidence="9" type="ORF">US52_C0001G0001</name>
</gene>
<keyword evidence="7" id="KW-0479">Metal-binding</keyword>
<name>A0A0G0GZD9_9BACT</name>
<evidence type="ECO:0000256" key="8">
    <source>
        <dbReference type="SAM" id="Phobius"/>
    </source>
</evidence>
<dbReference type="Proteomes" id="UP000034852">
    <property type="component" value="Unassembled WGS sequence"/>
</dbReference>
<dbReference type="HAMAP" id="MF_00038">
    <property type="entry name" value="MraY"/>
    <property type="match status" value="1"/>
</dbReference>
<keyword evidence="4 8" id="KW-0812">Transmembrane</keyword>
<dbReference type="Pfam" id="PF00953">
    <property type="entry name" value="Glycos_transf_4"/>
    <property type="match status" value="1"/>
</dbReference>
<dbReference type="InterPro" id="IPR018480">
    <property type="entry name" value="PNAcMuramoyl-5peptid_Trfase_CS"/>
</dbReference>
<dbReference type="EMBL" id="LBTH01000001">
    <property type="protein sequence ID" value="KKQ36333.1"/>
    <property type="molecule type" value="Genomic_DNA"/>
</dbReference>
<comment type="caution">
    <text evidence="9">The sequence shown here is derived from an EMBL/GenBank/DDBJ whole genome shotgun (WGS) entry which is preliminary data.</text>
</comment>
<keyword evidence="5 8" id="KW-1133">Transmembrane helix</keyword>
<protein>
    <submittedName>
        <fullName evidence="9">Phospho N-acetylmuramoyl pentapeptide transferase</fullName>
    </submittedName>
</protein>
<keyword evidence="6 8" id="KW-0472">Membrane</keyword>
<evidence type="ECO:0000313" key="9">
    <source>
        <dbReference type="EMBL" id="KKQ36333.1"/>
    </source>
</evidence>
<evidence type="ECO:0000256" key="3">
    <source>
        <dbReference type="ARBA" id="ARBA00022679"/>
    </source>
</evidence>
<evidence type="ECO:0000256" key="1">
    <source>
        <dbReference type="ARBA" id="ARBA00004141"/>
    </source>
</evidence>
<feature type="transmembrane region" description="Helical" evidence="8">
    <location>
        <begin position="224"/>
        <end position="242"/>
    </location>
</feature>
<dbReference type="GO" id="GO:0046872">
    <property type="term" value="F:metal ion binding"/>
    <property type="evidence" value="ECO:0007669"/>
    <property type="project" value="UniProtKB-KW"/>
</dbReference>
<feature type="transmembrane region" description="Helical" evidence="8">
    <location>
        <begin position="196"/>
        <end position="217"/>
    </location>
</feature>
<dbReference type="PROSITE" id="PS01348">
    <property type="entry name" value="MRAY_2"/>
    <property type="match status" value="1"/>
</dbReference>
<feature type="transmembrane region" description="Helical" evidence="8">
    <location>
        <begin position="289"/>
        <end position="307"/>
    </location>
</feature>
<feature type="binding site" evidence="7">
    <location>
        <position position="288"/>
    </location>
    <ligand>
        <name>Mg(2+)</name>
        <dbReference type="ChEBI" id="CHEBI:18420"/>
    </ligand>
</feature>
<feature type="transmembrane region" description="Helical" evidence="8">
    <location>
        <begin position="257"/>
        <end position="277"/>
    </location>
</feature>
<dbReference type="GO" id="GO:0008963">
    <property type="term" value="F:phospho-N-acetylmuramoyl-pentapeptide-transferase activity"/>
    <property type="evidence" value="ECO:0007669"/>
    <property type="project" value="InterPro"/>
</dbReference>
<feature type="transmembrane region" description="Helical" evidence="8">
    <location>
        <begin position="359"/>
        <end position="378"/>
    </location>
</feature>
<proteinExistence type="inferred from homology"/>
<feature type="non-terminal residue" evidence="9">
    <location>
        <position position="379"/>
    </location>
</feature>
<evidence type="ECO:0000256" key="2">
    <source>
        <dbReference type="ARBA" id="ARBA00005583"/>
    </source>
</evidence>
<dbReference type="GO" id="GO:0071555">
    <property type="term" value="P:cell wall organization"/>
    <property type="evidence" value="ECO:0007669"/>
    <property type="project" value="TreeGrafter"/>
</dbReference>
<evidence type="ECO:0000313" key="10">
    <source>
        <dbReference type="Proteomes" id="UP000034852"/>
    </source>
</evidence>
<dbReference type="CDD" id="cd06852">
    <property type="entry name" value="GT_MraY"/>
    <property type="match status" value="1"/>
</dbReference>
<organism evidence="9 10">
    <name type="scientific">candidate division WS6 bacterium GW2011_GWA2_37_6</name>
    <dbReference type="NCBI Taxonomy" id="1619087"/>
    <lineage>
        <taxon>Bacteria</taxon>
        <taxon>Candidatus Dojkabacteria</taxon>
    </lineage>
</organism>
<feature type="transmembrane region" description="Helical" evidence="8">
    <location>
        <begin position="50"/>
        <end position="75"/>
    </location>
</feature>
<comment type="subcellular location">
    <subcellularLocation>
        <location evidence="1">Membrane</location>
        <topology evidence="1">Multi-pass membrane protein</topology>
    </subcellularLocation>
</comment>
<dbReference type="PANTHER" id="PTHR22926:SF5">
    <property type="entry name" value="PHOSPHO-N-ACETYLMURAMOYL-PENTAPEPTIDE-TRANSFERASE HOMOLOG"/>
    <property type="match status" value="1"/>
</dbReference>
<evidence type="ECO:0000256" key="4">
    <source>
        <dbReference type="ARBA" id="ARBA00022692"/>
    </source>
</evidence>
<comment type="cofactor">
    <cofactor evidence="7">
        <name>Mg(2+)</name>
        <dbReference type="ChEBI" id="CHEBI:18420"/>
    </cofactor>
</comment>
<sequence length="379" mass="42001">MEIERIVTFTVLNLAFSFLIAFPIIHLLYKFGITRRIEVDFSTLIEKRKLKVGTPIMGGSIVVISVLLLNALFNFNGSTKVPLLVFALSATLGAFDDVLNIYGKERKVRSMKRVMKLIKVHKNKLQRMKYILLLPWLAYKRFFYLIGSNPVKGIQAHEKVIIQAIAGLAVGWWLYFRAGWDNPGLLSFFSLGDINIGFLMIPFAVIVVISMANAVNLSDGMDGLAAGLLLPAFGALGIIALYQEVLVKALAGDTIDTMPMTLLSVSVVGSLMTYLYFNIPPARFQMGDVGSLALGTMLASIAFALRVPLLLPIIGFPFVAEISASLIQGIARRVIGRRVFKMAPLHHHFELLGWSEEKVTMRFWLAGIVCALAGLWVYF</sequence>
<evidence type="ECO:0000256" key="7">
    <source>
        <dbReference type="PIRSR" id="PIRSR600715-1"/>
    </source>
</evidence>
<feature type="transmembrane region" description="Helical" evidence="8">
    <location>
        <begin position="81"/>
        <end position="103"/>
    </location>
</feature>
<dbReference type="InterPro" id="IPR000715">
    <property type="entry name" value="Glycosyl_transferase_4"/>
</dbReference>
<dbReference type="PANTHER" id="PTHR22926">
    <property type="entry name" value="PHOSPHO-N-ACETYLMURAMOYL-PENTAPEPTIDE-TRANSFERASE"/>
    <property type="match status" value="1"/>
</dbReference>
<evidence type="ECO:0000256" key="6">
    <source>
        <dbReference type="ARBA" id="ARBA00023136"/>
    </source>
</evidence>
<dbReference type="AlphaFoldDB" id="A0A0G0GZD9"/>
<keyword evidence="3 9" id="KW-0808">Transferase</keyword>